<protein>
    <submittedName>
        <fullName evidence="1">Uncharacterized protein</fullName>
    </submittedName>
</protein>
<accession>A0AAD9ZNM8</accession>
<dbReference type="EMBL" id="JANJYJ010000010">
    <property type="protein sequence ID" value="KAK3184554.1"/>
    <property type="molecule type" value="Genomic_DNA"/>
</dbReference>
<evidence type="ECO:0000313" key="2">
    <source>
        <dbReference type="Proteomes" id="UP001281410"/>
    </source>
</evidence>
<sequence length="97" mass="10884">MAEAISVSLNDSSDVIDFVTSQGYGVKDLLDMGLKILPEQYIQPLEERLMTEVGPKNRFLSSTYRSGTTLKWPIQSVMQLRSGDSSRLSTMECLFKC</sequence>
<organism evidence="1 2">
    <name type="scientific">Dipteronia sinensis</name>
    <dbReference type="NCBI Taxonomy" id="43782"/>
    <lineage>
        <taxon>Eukaryota</taxon>
        <taxon>Viridiplantae</taxon>
        <taxon>Streptophyta</taxon>
        <taxon>Embryophyta</taxon>
        <taxon>Tracheophyta</taxon>
        <taxon>Spermatophyta</taxon>
        <taxon>Magnoliopsida</taxon>
        <taxon>eudicotyledons</taxon>
        <taxon>Gunneridae</taxon>
        <taxon>Pentapetalae</taxon>
        <taxon>rosids</taxon>
        <taxon>malvids</taxon>
        <taxon>Sapindales</taxon>
        <taxon>Sapindaceae</taxon>
        <taxon>Hippocastanoideae</taxon>
        <taxon>Acereae</taxon>
        <taxon>Dipteronia</taxon>
    </lineage>
</organism>
<comment type="caution">
    <text evidence="1">The sequence shown here is derived from an EMBL/GenBank/DDBJ whole genome shotgun (WGS) entry which is preliminary data.</text>
</comment>
<gene>
    <name evidence="1" type="ORF">Dsin_031840</name>
</gene>
<keyword evidence="2" id="KW-1185">Reference proteome</keyword>
<name>A0AAD9ZNM8_9ROSI</name>
<dbReference type="AlphaFoldDB" id="A0AAD9ZNM8"/>
<reference evidence="1" key="1">
    <citation type="journal article" date="2023" name="Plant J.">
        <title>Genome sequences and population genomics provide insights into the demographic history, inbreeding, and mutation load of two 'living fossil' tree species of Dipteronia.</title>
        <authorList>
            <person name="Feng Y."/>
            <person name="Comes H.P."/>
            <person name="Chen J."/>
            <person name="Zhu S."/>
            <person name="Lu R."/>
            <person name="Zhang X."/>
            <person name="Li P."/>
            <person name="Qiu J."/>
            <person name="Olsen K.M."/>
            <person name="Qiu Y."/>
        </authorList>
    </citation>
    <scope>NUCLEOTIDE SEQUENCE</scope>
    <source>
        <strain evidence="1">NBL</strain>
    </source>
</reference>
<dbReference type="Proteomes" id="UP001281410">
    <property type="component" value="Unassembled WGS sequence"/>
</dbReference>
<evidence type="ECO:0000313" key="1">
    <source>
        <dbReference type="EMBL" id="KAK3184554.1"/>
    </source>
</evidence>
<proteinExistence type="predicted"/>